<dbReference type="Gene3D" id="3.30.200.20">
    <property type="entry name" value="Phosphorylase Kinase, domain 1"/>
    <property type="match status" value="1"/>
</dbReference>
<dbReference type="AlphaFoldDB" id="A0A4R5DBX0"/>
<feature type="domain" description="Aminoglycoside phosphotransferase" evidence="1">
    <location>
        <begin position="72"/>
        <end position="291"/>
    </location>
</feature>
<keyword evidence="2" id="KW-0808">Transferase</keyword>
<evidence type="ECO:0000259" key="1">
    <source>
        <dbReference type="Pfam" id="PF01636"/>
    </source>
</evidence>
<dbReference type="InParanoid" id="A0A4R5DBX0"/>
<organism evidence="2 3">
    <name type="scientific">Jiangella asiatica</name>
    <dbReference type="NCBI Taxonomy" id="2530372"/>
    <lineage>
        <taxon>Bacteria</taxon>
        <taxon>Bacillati</taxon>
        <taxon>Actinomycetota</taxon>
        <taxon>Actinomycetes</taxon>
        <taxon>Jiangellales</taxon>
        <taxon>Jiangellaceae</taxon>
        <taxon>Jiangella</taxon>
    </lineage>
</organism>
<name>A0A4R5DBX0_9ACTN</name>
<dbReference type="PANTHER" id="PTHR21310">
    <property type="entry name" value="AMINOGLYCOSIDE PHOSPHOTRANSFERASE-RELATED-RELATED"/>
    <property type="match status" value="1"/>
</dbReference>
<dbReference type="InterPro" id="IPR051678">
    <property type="entry name" value="AGP_Transferase"/>
</dbReference>
<dbReference type="GO" id="GO:0016740">
    <property type="term" value="F:transferase activity"/>
    <property type="evidence" value="ECO:0007669"/>
    <property type="project" value="UniProtKB-KW"/>
</dbReference>
<dbReference type="EMBL" id="SMKZ01000028">
    <property type="protein sequence ID" value="TDE08035.1"/>
    <property type="molecule type" value="Genomic_DNA"/>
</dbReference>
<evidence type="ECO:0000313" key="3">
    <source>
        <dbReference type="Proteomes" id="UP000294739"/>
    </source>
</evidence>
<dbReference type="Pfam" id="PF01636">
    <property type="entry name" value="APH"/>
    <property type="match status" value="1"/>
</dbReference>
<dbReference type="InterPro" id="IPR002575">
    <property type="entry name" value="Aminoglycoside_PTrfase"/>
</dbReference>
<protein>
    <submittedName>
        <fullName evidence="2">Aminoglycoside phosphotransferase family protein</fullName>
    </submittedName>
</protein>
<reference evidence="2 3" key="1">
    <citation type="submission" date="2019-03" db="EMBL/GenBank/DDBJ databases">
        <title>Draft genome sequences of novel Actinobacteria.</title>
        <authorList>
            <person name="Sahin N."/>
            <person name="Ay H."/>
            <person name="Saygin H."/>
        </authorList>
    </citation>
    <scope>NUCLEOTIDE SEQUENCE [LARGE SCALE GENOMIC DNA]</scope>
    <source>
        <strain evidence="2 3">5K138</strain>
    </source>
</reference>
<evidence type="ECO:0000313" key="2">
    <source>
        <dbReference type="EMBL" id="TDE08035.1"/>
    </source>
</evidence>
<sequence>MISPLAVPVSGYSTLPRLLSASFRPSTSTVTLLDPMPAVLPMPARRSSMTLVVSEVRTVLARHLPGYDVRSVTRLGAGLGNVAYDVNGELVVRAAQDAGDAEREAALLEFVARVSPLPVPEPVFADGGFLAYRRLPGAPLNRHPVARPAALAVPLAQLLGALHTVPVADVTGLVDVDDEPPASWLDEAASSYREVAAAVPDTMKPRIEAFLEAPAPRPLVEPAFCHNDLGTEHVLVDTGVNAVTGVIDWSDAAIADPAHDLGRLLRDLGPDVFAAIADSYAGRYGGRFDDEVRRRAVFYARCTVLEDIAYGLGDGPEHYARLGLEHLGWTFG</sequence>
<proteinExistence type="predicted"/>
<comment type="caution">
    <text evidence="2">The sequence shown here is derived from an EMBL/GenBank/DDBJ whole genome shotgun (WGS) entry which is preliminary data.</text>
</comment>
<dbReference type="Proteomes" id="UP000294739">
    <property type="component" value="Unassembled WGS sequence"/>
</dbReference>
<dbReference type="OrthoDB" id="9797603at2"/>
<dbReference type="SUPFAM" id="SSF56112">
    <property type="entry name" value="Protein kinase-like (PK-like)"/>
    <property type="match status" value="1"/>
</dbReference>
<gene>
    <name evidence="2" type="ORF">E1269_19070</name>
</gene>
<keyword evidence="3" id="KW-1185">Reference proteome</keyword>
<dbReference type="Gene3D" id="3.90.1200.10">
    <property type="match status" value="1"/>
</dbReference>
<accession>A0A4R5DBX0</accession>
<dbReference type="InterPro" id="IPR011009">
    <property type="entry name" value="Kinase-like_dom_sf"/>
</dbReference>